<dbReference type="GO" id="GO:0016616">
    <property type="term" value="F:oxidoreductase activity, acting on the CH-OH group of donors, NAD or NADP as acceptor"/>
    <property type="evidence" value="ECO:0007669"/>
    <property type="project" value="TreeGrafter"/>
</dbReference>
<comment type="similarity">
    <text evidence="1">Belongs to the short-chain dehydrogenases/reductases (SDR) family.</text>
</comment>
<dbReference type="InterPro" id="IPR036291">
    <property type="entry name" value="NAD(P)-bd_dom_sf"/>
</dbReference>
<keyword evidence="2" id="KW-0560">Oxidoreductase</keyword>
<dbReference type="SUPFAM" id="SSF51735">
    <property type="entry name" value="NAD(P)-binding Rossmann-fold domains"/>
    <property type="match status" value="1"/>
</dbReference>
<keyword evidence="4" id="KW-0282">Flagellum</keyword>
<keyword evidence="3" id="KW-0732">Signal</keyword>
<dbReference type="AlphaFoldDB" id="A0A9X1ZG31"/>
<dbReference type="NCBIfam" id="NF006619">
    <property type="entry name" value="PRK09186.1"/>
    <property type="match status" value="1"/>
</dbReference>
<dbReference type="InterPro" id="IPR002347">
    <property type="entry name" value="SDR_fam"/>
</dbReference>
<dbReference type="PANTHER" id="PTHR42760:SF133">
    <property type="entry name" value="3-OXOACYL-[ACYL-CARRIER-PROTEIN] REDUCTASE"/>
    <property type="match status" value="1"/>
</dbReference>
<keyword evidence="5" id="KW-1185">Reference proteome</keyword>
<dbReference type="Gene3D" id="3.40.50.720">
    <property type="entry name" value="NAD(P)-binding Rossmann-like Domain"/>
    <property type="match status" value="1"/>
</dbReference>
<gene>
    <name evidence="4" type="ORF">L2672_03235</name>
</gene>
<proteinExistence type="inferred from homology"/>
<dbReference type="RefSeq" id="WP_248994405.1">
    <property type="nucleotide sequence ID" value="NZ_JAKIKP010000002.1"/>
</dbReference>
<keyword evidence="4" id="KW-0966">Cell projection</keyword>
<keyword evidence="4" id="KW-0969">Cilium</keyword>
<sequence length="249" mass="27424">MLKNKTILVVGAAGLLGSKVINALLQANAQVIATDINLTGLQQQFDTGKNQNITLVSLDINNEAEVKRFFEQQPQLEGVVNCAYPRNKHYGKSFFDVSLSSFNDNVAMHLGSSFIIMQQSAALFLRQQSPMSIVNVSSIYGVVAPDFDIYEGTPMTMPVEYAAIKSAIVHLNKYVSSFIKDSRFRVNSISPGGLFNHQPQAFLDKYQQRTMGTGMLSADDMTGSVLFLLSDQSKYMTGQNLIIDDGFTL</sequence>
<dbReference type="EMBL" id="JAKIKP010000002">
    <property type="protein sequence ID" value="MCL1141719.1"/>
    <property type="molecule type" value="Genomic_DNA"/>
</dbReference>
<comment type="caution">
    <text evidence="4">The sequence shown here is derived from an EMBL/GenBank/DDBJ whole genome shotgun (WGS) entry which is preliminary data.</text>
</comment>
<dbReference type="Proteomes" id="UP001139333">
    <property type="component" value="Unassembled WGS sequence"/>
</dbReference>
<dbReference type="Pfam" id="PF13561">
    <property type="entry name" value="adh_short_C2"/>
    <property type="match status" value="1"/>
</dbReference>
<accession>A0A9X1ZG31</accession>
<evidence type="ECO:0000256" key="3">
    <source>
        <dbReference type="SAM" id="SignalP"/>
    </source>
</evidence>
<evidence type="ECO:0000313" key="5">
    <source>
        <dbReference type="Proteomes" id="UP001139333"/>
    </source>
</evidence>
<feature type="chain" id="PRO_5040864882" evidence="3">
    <location>
        <begin position="24"/>
        <end position="249"/>
    </location>
</feature>
<dbReference type="PANTHER" id="PTHR42760">
    <property type="entry name" value="SHORT-CHAIN DEHYDROGENASES/REDUCTASES FAMILY MEMBER"/>
    <property type="match status" value="1"/>
</dbReference>
<dbReference type="PRINTS" id="PR00081">
    <property type="entry name" value="GDHRDH"/>
</dbReference>
<reference evidence="4" key="1">
    <citation type="submission" date="2022-01" db="EMBL/GenBank/DDBJ databases">
        <title>Whole genome-based taxonomy of the Shewanellaceae.</title>
        <authorList>
            <person name="Martin-Rodriguez A.J."/>
        </authorList>
    </citation>
    <scope>NUCLEOTIDE SEQUENCE</scope>
    <source>
        <strain evidence="4">DSM 16422</strain>
    </source>
</reference>
<evidence type="ECO:0000256" key="2">
    <source>
        <dbReference type="ARBA" id="ARBA00023002"/>
    </source>
</evidence>
<name>A0A9X1ZG31_9GAMM</name>
<organism evidence="4 5">
    <name type="scientific">Shewanella gaetbuli</name>
    <dbReference type="NCBI Taxonomy" id="220752"/>
    <lineage>
        <taxon>Bacteria</taxon>
        <taxon>Pseudomonadati</taxon>
        <taxon>Pseudomonadota</taxon>
        <taxon>Gammaproteobacteria</taxon>
        <taxon>Alteromonadales</taxon>
        <taxon>Shewanellaceae</taxon>
        <taxon>Shewanella</taxon>
    </lineage>
</organism>
<evidence type="ECO:0000256" key="1">
    <source>
        <dbReference type="ARBA" id="ARBA00006484"/>
    </source>
</evidence>
<feature type="signal peptide" evidence="3">
    <location>
        <begin position="1"/>
        <end position="23"/>
    </location>
</feature>
<evidence type="ECO:0000313" key="4">
    <source>
        <dbReference type="EMBL" id="MCL1141719.1"/>
    </source>
</evidence>
<protein>
    <submittedName>
        <fullName evidence="4">Flagellin modification protein A</fullName>
    </submittedName>
</protein>